<dbReference type="PANTHER" id="PTHR16517:SF7">
    <property type="entry name" value="PROTEIN KING TUBBY"/>
    <property type="match status" value="1"/>
</dbReference>
<dbReference type="EMBL" id="JABMIG020000005">
    <property type="protein sequence ID" value="KAL3804923.1"/>
    <property type="molecule type" value="Genomic_DNA"/>
</dbReference>
<comment type="caution">
    <text evidence="4">The sequence shown here is derived from an EMBL/GenBank/DDBJ whole genome shotgun (WGS) entry which is preliminary data.</text>
</comment>
<dbReference type="InterPro" id="IPR025659">
    <property type="entry name" value="Tubby-like_C"/>
</dbReference>
<dbReference type="Proteomes" id="UP001516023">
    <property type="component" value="Unassembled WGS sequence"/>
</dbReference>
<evidence type="ECO:0000256" key="2">
    <source>
        <dbReference type="SAM" id="MobiDB-lite"/>
    </source>
</evidence>
<reference evidence="4 5" key="1">
    <citation type="journal article" date="2020" name="G3 (Bethesda)">
        <title>Improved Reference Genome for Cyclotella cryptica CCMP332, a Model for Cell Wall Morphogenesis, Salinity Adaptation, and Lipid Production in Diatoms (Bacillariophyta).</title>
        <authorList>
            <person name="Roberts W.R."/>
            <person name="Downey K.M."/>
            <person name="Ruck E.C."/>
            <person name="Traller J.C."/>
            <person name="Alverson A.J."/>
        </authorList>
    </citation>
    <scope>NUCLEOTIDE SEQUENCE [LARGE SCALE GENOMIC DNA]</scope>
    <source>
        <strain evidence="4 5">CCMP332</strain>
    </source>
</reference>
<dbReference type="Gene3D" id="3.20.90.10">
    <property type="entry name" value="Tubby Protein, Chain A"/>
    <property type="match status" value="1"/>
</dbReference>
<evidence type="ECO:0000313" key="4">
    <source>
        <dbReference type="EMBL" id="KAL3804923.1"/>
    </source>
</evidence>
<protein>
    <recommendedName>
        <fullName evidence="3">Tubby C-terminal domain-containing protein</fullName>
    </recommendedName>
</protein>
<evidence type="ECO:0000256" key="1">
    <source>
        <dbReference type="ARBA" id="ARBA00007129"/>
    </source>
</evidence>
<dbReference type="InterPro" id="IPR000007">
    <property type="entry name" value="Tubby_C"/>
</dbReference>
<name>A0ABD3QXI8_9STRA</name>
<sequence length="606" mass="68364">MKRMCPNDLTYCCKAHCVFAQTVDLLSPLVKLYASMSSVATTFDASSVSSSVTRASMLERQRQVALRRRQNQMHSASIMRTIDARHGRDNVISLESTMTRVQILNNHRQFQKQTFRRVEGPFQTSESLYNQGMYQRFNVENGGMSFGQQDRGSLPMPQLPMLAMHDDDNSQEYNHSNNFGRYSNTCDPGSNRSIRAIHYQASADDISELTDTRMEISQQISNVNAPPRSVSMEEDEKSTTRHSTFSFIDNEDDEAVRSNSKAARNERLGSKLKRSSSSRSLLFTEPERESNEKTNQIPRSLSSKGISENEAHSSNSREESELNAISFLNAMKSLQALNADDPIMMRAFLMMPCPKGLGWVKCVIKRNKGIKNALFPEYRVYLKDINMFLMTSKKRTGNTTSNYLISMGRNDFDNRQSPNVLGKLRSNFLGTEYIIYDGGNNPQYDSSSYGDDASGQIRCELGVVLYDTATNLGAKGPRKLKACIGKVEADGNPMKVWQPSNETDDRMAIAFKEREPSQMKNLFSFTSIPPSWNTDVKAYAFNFNGKVIMPSVKNFQLIDESDPEKVLLQFGRTGKDEFSLDVQWPLSPFHAFAFALSSFDSKLGCD</sequence>
<dbReference type="Pfam" id="PF01167">
    <property type="entry name" value="Tub"/>
    <property type="match status" value="1"/>
</dbReference>
<dbReference type="SUPFAM" id="SSF54518">
    <property type="entry name" value="Tubby C-terminal domain-like"/>
    <property type="match status" value="1"/>
</dbReference>
<feature type="compositionally biased region" description="Basic and acidic residues" evidence="2">
    <location>
        <begin position="307"/>
        <end position="319"/>
    </location>
</feature>
<dbReference type="AlphaFoldDB" id="A0ABD3QXI8"/>
<keyword evidence="5" id="KW-1185">Reference proteome</keyword>
<feature type="compositionally biased region" description="Polar residues" evidence="2">
    <location>
        <begin position="293"/>
        <end position="306"/>
    </location>
</feature>
<dbReference type="PANTHER" id="PTHR16517">
    <property type="entry name" value="TUBBY-RELATED"/>
    <property type="match status" value="1"/>
</dbReference>
<feature type="region of interest" description="Disordered" evidence="2">
    <location>
        <begin position="219"/>
        <end position="319"/>
    </location>
</feature>
<organism evidence="4 5">
    <name type="scientific">Cyclotella cryptica</name>
    <dbReference type="NCBI Taxonomy" id="29204"/>
    <lineage>
        <taxon>Eukaryota</taxon>
        <taxon>Sar</taxon>
        <taxon>Stramenopiles</taxon>
        <taxon>Ochrophyta</taxon>
        <taxon>Bacillariophyta</taxon>
        <taxon>Coscinodiscophyceae</taxon>
        <taxon>Thalassiosirophycidae</taxon>
        <taxon>Stephanodiscales</taxon>
        <taxon>Stephanodiscaceae</taxon>
        <taxon>Cyclotella</taxon>
    </lineage>
</organism>
<feature type="domain" description="Tubby C-terminal" evidence="3">
    <location>
        <begin position="350"/>
        <end position="601"/>
    </location>
</feature>
<comment type="similarity">
    <text evidence="1">Belongs to the TUB family.</text>
</comment>
<evidence type="ECO:0000313" key="5">
    <source>
        <dbReference type="Proteomes" id="UP001516023"/>
    </source>
</evidence>
<evidence type="ECO:0000259" key="3">
    <source>
        <dbReference type="Pfam" id="PF01167"/>
    </source>
</evidence>
<proteinExistence type="inferred from homology"/>
<gene>
    <name evidence="4" type="ORF">HJC23_006695</name>
</gene>
<dbReference type="PRINTS" id="PR01573">
    <property type="entry name" value="SUPERTUBBY"/>
</dbReference>
<accession>A0ABD3QXI8</accession>